<dbReference type="GO" id="GO:0009313">
    <property type="term" value="P:oligosaccharide catabolic process"/>
    <property type="evidence" value="ECO:0007669"/>
    <property type="project" value="TreeGrafter"/>
</dbReference>
<dbReference type="GO" id="GO:0005737">
    <property type="term" value="C:cytoplasm"/>
    <property type="evidence" value="ECO:0007669"/>
    <property type="project" value="TreeGrafter"/>
</dbReference>
<dbReference type="InterPro" id="IPR013320">
    <property type="entry name" value="ConA-like_dom_sf"/>
</dbReference>
<evidence type="ECO:0000313" key="6">
    <source>
        <dbReference type="Proteomes" id="UP000284403"/>
    </source>
</evidence>
<dbReference type="GO" id="GO:0016020">
    <property type="term" value="C:membrane"/>
    <property type="evidence" value="ECO:0007669"/>
    <property type="project" value="TreeGrafter"/>
</dbReference>
<feature type="chain" id="PRO_5019254833" evidence="2">
    <location>
        <begin position="27"/>
        <end position="681"/>
    </location>
</feature>
<evidence type="ECO:0000256" key="1">
    <source>
        <dbReference type="ARBA" id="ARBA00022737"/>
    </source>
</evidence>
<dbReference type="RefSeq" id="XP_029225229.1">
    <property type="nucleotide sequence ID" value="XM_029374673.1"/>
</dbReference>
<keyword evidence="1" id="KW-0677">Repeat</keyword>
<feature type="domain" description="Trans-sialidase C-terminal" evidence="4">
    <location>
        <begin position="454"/>
        <end position="650"/>
    </location>
</feature>
<dbReference type="EMBL" id="MKKU01000640">
    <property type="protein sequence ID" value="RNF05347.1"/>
    <property type="molecule type" value="Genomic_DNA"/>
</dbReference>
<dbReference type="InterPro" id="IPR036278">
    <property type="entry name" value="Sialidase_sf"/>
</dbReference>
<protein>
    <submittedName>
        <fullName evidence="5">Trans-sialidase</fullName>
        <ecNumber evidence="5">3.2.1.18</ecNumber>
    </submittedName>
</protein>
<dbReference type="SUPFAM" id="SSF50939">
    <property type="entry name" value="Sialidases"/>
    <property type="match status" value="1"/>
</dbReference>
<dbReference type="PANTHER" id="PTHR10628:SF30">
    <property type="entry name" value="EXO-ALPHA-SIALIDASE"/>
    <property type="match status" value="1"/>
</dbReference>
<feature type="signal peptide" evidence="2">
    <location>
        <begin position="1"/>
        <end position="26"/>
    </location>
</feature>
<evidence type="ECO:0000256" key="2">
    <source>
        <dbReference type="SAM" id="SignalP"/>
    </source>
</evidence>
<dbReference type="GeneID" id="40321425"/>
<name>A0A422NIR4_9TRYP</name>
<dbReference type="Pfam" id="PF13859">
    <property type="entry name" value="BNR_3"/>
    <property type="match status" value="1"/>
</dbReference>
<sequence>MSRHLFSFAALLLLLCVLTCCGSGGAAEQQRSSKIELFKGGETEIPNVRDLARKQKFDSFSAPALLEKHGVIVAFAEAHYEGGDGKSFTALATRSSASGLDAWSEGSAIVKDAFDGKVARLLYPTPIVDEEGASVLLGGYGDWGTPMTKAAGCYHWRPRYGWGTFPEEGGRKFMLKDDFSDLSRDSAHHIHGTSYTQYNGGGSPGIKMTNGNYVLPVQALNGDEKNVSLVLYSRSTWHGLTFSTGTSHAGCTRPAILEWEGGKLLLLTSCVDGYRRVYDVHFKANTWTEAVGSLSGVWGNSLRRQRGYGIPGGFTAATIDGKKVIFLTTAVYAEGEEHGRLHLWLTDMDRVYDVGPISDAGERFGASTLLYVTKPGQSSGTLYCAYESAAADGGKQDVVLADLAGQLEEARKVLQVWERNDKYVLGRQGCDRLVRTPPGSTPQNDAPLKYVPSGFLSKTLTGDWWKDEYLGVNASVRGNPVLAEDGAVEFKGADAGAKWPVIAQGQNQRYHFSRYALTLVATVTIHALPSTTSPLMGMVRDDGEKKVLFGLSYTKENKWEATIKGETKTPAGKRWELKKAYQVALTLRSYDWRVYVDGDELQKGTLGDYYYPLQHYILHFYFGADGDRKAATDSHMRMTNVFLFNRVLDAAALKALKTHTAAALQEDPSTRPDASACQTPI</sequence>
<dbReference type="Gene3D" id="2.60.120.200">
    <property type="match status" value="1"/>
</dbReference>
<dbReference type="GO" id="GO:0004308">
    <property type="term" value="F:exo-alpha-sialidase activity"/>
    <property type="evidence" value="ECO:0007669"/>
    <property type="project" value="UniProtKB-EC"/>
</dbReference>
<keyword evidence="5" id="KW-0378">Hydrolase</keyword>
<dbReference type="GO" id="GO:0006689">
    <property type="term" value="P:ganglioside catabolic process"/>
    <property type="evidence" value="ECO:0007669"/>
    <property type="project" value="TreeGrafter"/>
</dbReference>
<keyword evidence="2" id="KW-0732">Signal</keyword>
<accession>A0A422NIR4</accession>
<dbReference type="OrthoDB" id="252182at2759"/>
<keyword evidence="5" id="KW-0326">Glycosidase</keyword>
<dbReference type="InterPro" id="IPR026856">
    <property type="entry name" value="Sialidase_fam"/>
</dbReference>
<dbReference type="EC" id="3.2.1.18" evidence="5"/>
<gene>
    <name evidence="5" type="ORF">Tco025E_07814</name>
</gene>
<evidence type="ECO:0000313" key="5">
    <source>
        <dbReference type="EMBL" id="RNF05347.1"/>
    </source>
</evidence>
<dbReference type="InterPro" id="IPR008377">
    <property type="entry name" value="Sialidase_trypan"/>
</dbReference>
<dbReference type="SUPFAM" id="SSF49899">
    <property type="entry name" value="Concanavalin A-like lectins/glucanases"/>
    <property type="match status" value="1"/>
</dbReference>
<dbReference type="PANTHER" id="PTHR10628">
    <property type="entry name" value="SIALIDASE"/>
    <property type="match status" value="1"/>
</dbReference>
<evidence type="ECO:0000259" key="4">
    <source>
        <dbReference type="Pfam" id="PF22925"/>
    </source>
</evidence>
<dbReference type="Pfam" id="PF22925">
    <property type="entry name" value="TS_C"/>
    <property type="match status" value="1"/>
</dbReference>
<feature type="domain" description="Sialidase" evidence="3">
    <location>
        <begin position="62"/>
        <end position="387"/>
    </location>
</feature>
<comment type="caution">
    <text evidence="5">The sequence shown here is derived from an EMBL/GenBank/DDBJ whole genome shotgun (WGS) entry which is preliminary data.</text>
</comment>
<dbReference type="CDD" id="cd15482">
    <property type="entry name" value="Sialidase_non-viral"/>
    <property type="match status" value="1"/>
</dbReference>
<reference evidence="5 6" key="1">
    <citation type="journal article" date="2018" name="BMC Genomics">
        <title>Genomic comparison of Trypanosoma conorhini and Trypanosoma rangeli to Trypanosoma cruzi strains of high and low virulence.</title>
        <authorList>
            <person name="Bradwell K.R."/>
            <person name="Koparde V.N."/>
            <person name="Matveyev A.V."/>
            <person name="Serrano M.G."/>
            <person name="Alves J.M."/>
            <person name="Parikh H."/>
            <person name="Huang B."/>
            <person name="Lee V."/>
            <person name="Espinosa-Alvarez O."/>
            <person name="Ortiz P.A."/>
            <person name="Costa-Martins A.G."/>
            <person name="Teixeira M.M."/>
            <person name="Buck G.A."/>
        </authorList>
    </citation>
    <scope>NUCLEOTIDE SEQUENCE [LARGE SCALE GENOMIC DNA]</scope>
    <source>
        <strain evidence="5 6">025E</strain>
    </source>
</reference>
<dbReference type="Proteomes" id="UP000284403">
    <property type="component" value="Unassembled WGS sequence"/>
</dbReference>
<dbReference type="AlphaFoldDB" id="A0A422NIR4"/>
<evidence type="ECO:0000259" key="3">
    <source>
        <dbReference type="Pfam" id="PF13859"/>
    </source>
</evidence>
<organism evidence="5 6">
    <name type="scientific">Trypanosoma conorhini</name>
    <dbReference type="NCBI Taxonomy" id="83891"/>
    <lineage>
        <taxon>Eukaryota</taxon>
        <taxon>Discoba</taxon>
        <taxon>Euglenozoa</taxon>
        <taxon>Kinetoplastea</taxon>
        <taxon>Metakinetoplastina</taxon>
        <taxon>Trypanosomatida</taxon>
        <taxon>Trypanosomatidae</taxon>
        <taxon>Trypanosoma</taxon>
    </lineage>
</organism>
<dbReference type="Gene3D" id="2.120.10.10">
    <property type="match status" value="1"/>
</dbReference>
<dbReference type="InterPro" id="IPR055239">
    <property type="entry name" value="TS_C"/>
</dbReference>
<dbReference type="InterPro" id="IPR011040">
    <property type="entry name" value="Sialidase"/>
</dbReference>
<dbReference type="PRINTS" id="PR01803">
    <property type="entry name" value="TCSIALIDASE"/>
</dbReference>
<keyword evidence="6" id="KW-1185">Reference proteome</keyword>
<proteinExistence type="predicted"/>